<dbReference type="OMA" id="FTHADIM"/>
<evidence type="ECO:0000259" key="1">
    <source>
        <dbReference type="Pfam" id="PF08445"/>
    </source>
</evidence>
<dbReference type="PANTHER" id="PTHR20958">
    <property type="entry name" value="GLYCINE N-ACYLTRANSFERASE-LIKE PROTEIN"/>
    <property type="match status" value="1"/>
</dbReference>
<dbReference type="OrthoDB" id="8179865at2759"/>
<dbReference type="AlphaFoldDB" id="J3JU19"/>
<dbReference type="InterPro" id="IPR013653">
    <property type="entry name" value="GCN5-like_dom"/>
</dbReference>
<accession>J3JU19</accession>
<dbReference type="EMBL" id="KB740979">
    <property type="protein sequence ID" value="ENN76418.1"/>
    <property type="molecule type" value="Genomic_DNA"/>
</dbReference>
<dbReference type="PANTHER" id="PTHR20958:SF9">
    <property type="entry name" value="RE58324P"/>
    <property type="match status" value="1"/>
</dbReference>
<reference evidence="4" key="3">
    <citation type="submission" date="2024-08" db="UniProtKB">
        <authorList>
            <consortium name="EnsemblMetazoa"/>
        </authorList>
    </citation>
    <scope>IDENTIFICATION</scope>
</reference>
<sequence>MCYFSLPLKNFEDDAMEEVLPEGKNFRLVDESELPEIIEYLGNFLPDSIKFHQTLKTYVNDRVWDFHFYVTKNWPEQAVILHFPGMTKTPNNKLYESFSVFCPCSQLENLELLETEDILIDWSQPIYLNFTHADIMSKIEEFYANIGTIEKLYGDVYGLVEPNLEETEIELTIAEQGEMSQLKKGNAQIIHDLYPANQMECIEVFEKLIEKLPCFGVFSAQGDLAAWMVQSYYGAMFSMQTRPEYRRKGYGIILAKHLTKLVRNFVLFWTISF</sequence>
<reference evidence="2" key="1">
    <citation type="journal article" date="2012" name="Insect Biochem. Mol. Biol.">
        <title>Transcriptome and full-length cDNA resources for the mountain pine beetle, Dendroctonus ponderosae Hopkins, a major insect pest of pine forests.</title>
        <authorList>
            <person name="Keeling C.I."/>
            <person name="Henderson H."/>
            <person name="Li M."/>
            <person name="Yuen M."/>
            <person name="Clark E.L."/>
            <person name="Fraser J.D."/>
            <person name="Huber D.P."/>
            <person name="Liao N.Y."/>
            <person name="Roderick Docking T."/>
            <person name="Birol I."/>
            <person name="Chan S.K."/>
            <person name="Taylor G.A."/>
            <person name="Palmquist D."/>
            <person name="Jones S.J."/>
            <person name="Bohlmann J."/>
        </authorList>
    </citation>
    <scope>NUCLEOTIDE SEQUENCE</scope>
    <source>
        <tissue evidence="2">Pupae</tissue>
    </source>
</reference>
<keyword evidence="5" id="KW-1185">Reference proteome</keyword>
<dbReference type="GO" id="GO:0016747">
    <property type="term" value="F:acyltransferase activity, transferring groups other than amino-acyl groups"/>
    <property type="evidence" value="ECO:0007669"/>
    <property type="project" value="InterPro"/>
</dbReference>
<evidence type="ECO:0000313" key="3">
    <source>
        <dbReference type="EMBL" id="ENN76418.1"/>
    </source>
</evidence>
<dbReference type="EnsemblMetazoa" id="XM_019905667.1">
    <property type="protein sequence ID" value="XP_019761226.1"/>
    <property type="gene ID" value="LOC109538436"/>
</dbReference>
<feature type="domain" description="GCN5-related N-acetyltransferase Rv2170-like" evidence="1">
    <location>
        <begin position="216"/>
        <end position="263"/>
    </location>
</feature>
<organism evidence="2">
    <name type="scientific">Dendroctonus ponderosae</name>
    <name type="common">Mountain pine beetle</name>
    <dbReference type="NCBI Taxonomy" id="77166"/>
    <lineage>
        <taxon>Eukaryota</taxon>
        <taxon>Metazoa</taxon>
        <taxon>Ecdysozoa</taxon>
        <taxon>Arthropoda</taxon>
        <taxon>Hexapoda</taxon>
        <taxon>Insecta</taxon>
        <taxon>Pterygota</taxon>
        <taxon>Neoptera</taxon>
        <taxon>Endopterygota</taxon>
        <taxon>Coleoptera</taxon>
        <taxon>Polyphaga</taxon>
        <taxon>Cucujiformia</taxon>
        <taxon>Curculionidae</taxon>
        <taxon>Scolytinae</taxon>
        <taxon>Dendroctonus</taxon>
    </lineage>
</organism>
<dbReference type="InterPro" id="IPR016181">
    <property type="entry name" value="Acyl_CoA_acyltransferase"/>
</dbReference>
<dbReference type="HOGENOM" id="CLU_054842_0_0_1"/>
<dbReference type="InterPro" id="IPR053225">
    <property type="entry name" value="Acyl-CoA_N-acyltransferase"/>
</dbReference>
<dbReference type="Gene3D" id="3.40.630.30">
    <property type="match status" value="1"/>
</dbReference>
<evidence type="ECO:0000313" key="5">
    <source>
        <dbReference type="Proteomes" id="UP000019118"/>
    </source>
</evidence>
<name>J3JU19_DENPD</name>
<dbReference type="SUPFAM" id="SSF55729">
    <property type="entry name" value="Acyl-CoA N-acyltransferases (Nat)"/>
    <property type="match status" value="1"/>
</dbReference>
<dbReference type="Pfam" id="PF08445">
    <property type="entry name" value="FR47"/>
    <property type="match status" value="1"/>
</dbReference>
<evidence type="ECO:0000313" key="4">
    <source>
        <dbReference type="EnsemblMetazoa" id="XP_019761226.1"/>
    </source>
</evidence>
<protein>
    <recommendedName>
        <fullName evidence="1">GCN5-related N-acetyltransferase Rv2170-like domain-containing protein</fullName>
    </recommendedName>
</protein>
<gene>
    <name evidence="4" type="primary">109538436</name>
    <name evidence="3" type="ORF">YQE_07079</name>
</gene>
<dbReference type="EMBL" id="BT126730">
    <property type="protein sequence ID" value="AEE61692.1"/>
    <property type="molecule type" value="mRNA"/>
</dbReference>
<evidence type="ECO:0000313" key="2">
    <source>
        <dbReference type="EMBL" id="AEE61692.1"/>
    </source>
</evidence>
<dbReference type="Proteomes" id="UP000019118">
    <property type="component" value="Unassembled WGS sequence"/>
</dbReference>
<proteinExistence type="evidence at transcript level"/>
<reference evidence="3 5" key="2">
    <citation type="journal article" date="2013" name="Genome Biol.">
        <title>Draft genome of the mountain pine beetle, Dendroctonus ponderosae Hopkins, a major forest pest.</title>
        <authorList>
            <person name="Keeling C.I."/>
            <person name="Yuen M.M."/>
            <person name="Liao N.Y."/>
            <person name="Docking T.R."/>
            <person name="Chan S.K."/>
            <person name="Taylor G.A."/>
            <person name="Palmquist D.L."/>
            <person name="Jackman S.D."/>
            <person name="Nguyen A."/>
            <person name="Li M."/>
            <person name="Henderson H."/>
            <person name="Janes J.K."/>
            <person name="Zhao Y."/>
            <person name="Pandoh P."/>
            <person name="Moore R."/>
            <person name="Sperling F.A."/>
            <person name="Huber D.P."/>
            <person name="Birol I."/>
            <person name="Jones S.J."/>
            <person name="Bohlmann J."/>
        </authorList>
    </citation>
    <scope>NUCLEOTIDE SEQUENCE</scope>
</reference>